<dbReference type="AlphaFoldDB" id="A0AA40DLC1"/>
<dbReference type="PANTHER" id="PTHR11552:SF219">
    <property type="entry name" value="GLUCOSE-METHANOL-CHOLINE OXIDOREDUCTASE N-TERMINAL DOMAIN-CONTAINING PROTEIN"/>
    <property type="match status" value="1"/>
</dbReference>
<organism evidence="6 7">
    <name type="scientific">Lasiosphaeris hirsuta</name>
    <dbReference type="NCBI Taxonomy" id="260670"/>
    <lineage>
        <taxon>Eukaryota</taxon>
        <taxon>Fungi</taxon>
        <taxon>Dikarya</taxon>
        <taxon>Ascomycota</taxon>
        <taxon>Pezizomycotina</taxon>
        <taxon>Sordariomycetes</taxon>
        <taxon>Sordariomycetidae</taxon>
        <taxon>Sordariales</taxon>
        <taxon>Lasiosphaeriaceae</taxon>
        <taxon>Lasiosphaeris</taxon>
    </lineage>
</organism>
<feature type="domain" description="Glucose-methanol-choline oxidoreductase N-terminal" evidence="5">
    <location>
        <begin position="286"/>
        <end position="300"/>
    </location>
</feature>
<dbReference type="Gene3D" id="3.50.50.60">
    <property type="entry name" value="FAD/NAD(P)-binding domain"/>
    <property type="match status" value="2"/>
</dbReference>
<feature type="binding site" evidence="3">
    <location>
        <begin position="30"/>
        <end position="31"/>
    </location>
    <ligand>
        <name>FAD</name>
        <dbReference type="ChEBI" id="CHEBI:57692"/>
    </ligand>
</feature>
<accession>A0AA40DLC1</accession>
<dbReference type="Pfam" id="PF05199">
    <property type="entry name" value="GMC_oxred_C"/>
    <property type="match status" value="1"/>
</dbReference>
<feature type="active site" description="Proton donor" evidence="2">
    <location>
        <position position="585"/>
    </location>
</feature>
<evidence type="ECO:0000256" key="4">
    <source>
        <dbReference type="SAM" id="MobiDB-lite"/>
    </source>
</evidence>
<feature type="active site" description="Proton acceptor" evidence="2">
    <location>
        <position position="628"/>
    </location>
</feature>
<dbReference type="GO" id="GO:0016614">
    <property type="term" value="F:oxidoreductase activity, acting on CH-OH group of donors"/>
    <property type="evidence" value="ECO:0007669"/>
    <property type="project" value="InterPro"/>
</dbReference>
<name>A0AA40DLC1_9PEZI</name>
<dbReference type="InterPro" id="IPR000172">
    <property type="entry name" value="GMC_OxRdtase_N"/>
</dbReference>
<dbReference type="SUPFAM" id="SSF54373">
    <property type="entry name" value="FAD-linked reductases, C-terminal domain"/>
    <property type="match status" value="1"/>
</dbReference>
<proteinExistence type="inferred from homology"/>
<dbReference type="Proteomes" id="UP001172102">
    <property type="component" value="Unassembled WGS sequence"/>
</dbReference>
<keyword evidence="7" id="KW-1185">Reference proteome</keyword>
<sequence>MWPFDAPYPELRAADVDGETFDYIIVGGGTSGCVLASRLSEDPSVSVLVLEKGRVDDSFLSRIPLASQNFRFPGLQAVMRLSEPIRHMSDRQAEIWTAEGVGGATRINGMLLTRGIPGGFNEWAWDRGLADWSWDKVEPYFRKSENATHYPDAPHRGHEGPIVNRATHTVLGCLPYTEIASKAVGLPVERDLNDPAASAQGCFNLDQTFDARGNRLSAYRAWLNRRIAIERQSHLSVCTGVVATKLILNHEADRVVGVQIKSVGLRLANRDYPIVKARREVIICSGTVCTPQLLMLSGIGPRDQLEPLGIPVRRELDQVGRNLFDHTSVPIMNEVPRKDTLHVIETLFGVLWNLILYLFFGTGLLAQSSTPKSIWVRSTAIDDRTMTVTHVDASGRSTMDASQPRNIPDVEIMITPINCLNQAVPDKTLMSWYTTLVQPYSHGRIELASGDPLAQPRVCYPMITDPRDMAVMRKAIRFTMHLAENFTSSGYPHPAPLTFAPGMDLAYLDSVCGKPREGTKAAKKPAPGLPTPVPGGQVPSAAAAPGYSDKDTQKQQEKVYKQNWRTVSDGEIDEYIKRICSSSLHFSCTARMSRGPDDGVVDQRLRVHGIKNLRIADASVFPKIPSAHTMAPTVMVAERCADFLKEEWADRR</sequence>
<dbReference type="EMBL" id="JAUKUA010000006">
    <property type="protein sequence ID" value="KAK0707914.1"/>
    <property type="molecule type" value="Genomic_DNA"/>
</dbReference>
<evidence type="ECO:0000313" key="6">
    <source>
        <dbReference type="EMBL" id="KAK0707914.1"/>
    </source>
</evidence>
<dbReference type="PIRSF" id="PIRSF000137">
    <property type="entry name" value="Alcohol_oxidase"/>
    <property type="match status" value="1"/>
</dbReference>
<keyword evidence="3" id="KW-0274">FAD</keyword>
<dbReference type="PROSITE" id="PS00624">
    <property type="entry name" value="GMC_OXRED_2"/>
    <property type="match status" value="1"/>
</dbReference>
<dbReference type="SUPFAM" id="SSF51905">
    <property type="entry name" value="FAD/NAD(P)-binding domain"/>
    <property type="match status" value="1"/>
</dbReference>
<comment type="similarity">
    <text evidence="1">Belongs to the GMC oxidoreductase family.</text>
</comment>
<protein>
    <recommendedName>
        <fullName evidence="5">Glucose-methanol-choline oxidoreductase N-terminal domain-containing protein</fullName>
    </recommendedName>
</protein>
<dbReference type="PANTHER" id="PTHR11552">
    <property type="entry name" value="GLUCOSE-METHANOL-CHOLINE GMC OXIDOREDUCTASE"/>
    <property type="match status" value="1"/>
</dbReference>
<dbReference type="Gene3D" id="3.30.560.10">
    <property type="entry name" value="Glucose Oxidase, domain 3"/>
    <property type="match status" value="2"/>
</dbReference>
<dbReference type="InterPro" id="IPR036188">
    <property type="entry name" value="FAD/NAD-bd_sf"/>
</dbReference>
<gene>
    <name evidence="6" type="ORF">B0H67DRAFT_495577</name>
</gene>
<keyword evidence="3" id="KW-0285">Flavoprotein</keyword>
<evidence type="ECO:0000256" key="2">
    <source>
        <dbReference type="PIRSR" id="PIRSR000137-1"/>
    </source>
</evidence>
<evidence type="ECO:0000259" key="5">
    <source>
        <dbReference type="PROSITE" id="PS00624"/>
    </source>
</evidence>
<dbReference type="Pfam" id="PF00732">
    <property type="entry name" value="GMC_oxred_N"/>
    <property type="match status" value="1"/>
</dbReference>
<feature type="region of interest" description="Disordered" evidence="4">
    <location>
        <begin position="516"/>
        <end position="558"/>
    </location>
</feature>
<evidence type="ECO:0000256" key="1">
    <source>
        <dbReference type="ARBA" id="ARBA00010790"/>
    </source>
</evidence>
<dbReference type="InterPro" id="IPR007867">
    <property type="entry name" value="GMC_OxRtase_C"/>
</dbReference>
<dbReference type="GO" id="GO:0050660">
    <property type="term" value="F:flavin adenine dinucleotide binding"/>
    <property type="evidence" value="ECO:0007669"/>
    <property type="project" value="InterPro"/>
</dbReference>
<dbReference type="InterPro" id="IPR012132">
    <property type="entry name" value="GMC_OxRdtase"/>
</dbReference>
<comment type="caution">
    <text evidence="6">The sequence shown here is derived from an EMBL/GenBank/DDBJ whole genome shotgun (WGS) entry which is preliminary data.</text>
</comment>
<evidence type="ECO:0000313" key="7">
    <source>
        <dbReference type="Proteomes" id="UP001172102"/>
    </source>
</evidence>
<reference evidence="6" key="1">
    <citation type="submission" date="2023-06" db="EMBL/GenBank/DDBJ databases">
        <title>Genome-scale phylogeny and comparative genomics of the fungal order Sordariales.</title>
        <authorList>
            <consortium name="Lawrence Berkeley National Laboratory"/>
            <person name="Hensen N."/>
            <person name="Bonometti L."/>
            <person name="Westerberg I."/>
            <person name="Brannstrom I.O."/>
            <person name="Guillou S."/>
            <person name="Cros-Aarteil S."/>
            <person name="Calhoun S."/>
            <person name="Haridas S."/>
            <person name="Kuo A."/>
            <person name="Mondo S."/>
            <person name="Pangilinan J."/>
            <person name="Riley R."/>
            <person name="Labutti K."/>
            <person name="Andreopoulos B."/>
            <person name="Lipzen A."/>
            <person name="Chen C."/>
            <person name="Yanf M."/>
            <person name="Daum C."/>
            <person name="Ng V."/>
            <person name="Clum A."/>
            <person name="Steindorff A."/>
            <person name="Ohm R."/>
            <person name="Martin F."/>
            <person name="Silar P."/>
            <person name="Natvig D."/>
            <person name="Lalanne C."/>
            <person name="Gautier V."/>
            <person name="Ament-Velasquez S.L."/>
            <person name="Kruys A."/>
            <person name="Hutchinson M.I."/>
            <person name="Powell A.J."/>
            <person name="Barry K."/>
            <person name="Miller A.N."/>
            <person name="Grigoriev I.V."/>
            <person name="Debuchy R."/>
            <person name="Gladieux P."/>
            <person name="Thoren M.H."/>
            <person name="Johannesson H."/>
        </authorList>
    </citation>
    <scope>NUCLEOTIDE SEQUENCE</scope>
    <source>
        <strain evidence="6">SMH4607-1</strain>
    </source>
</reference>
<feature type="compositionally biased region" description="Basic and acidic residues" evidence="4">
    <location>
        <begin position="548"/>
        <end position="558"/>
    </location>
</feature>
<comment type="cofactor">
    <cofactor evidence="3">
        <name>FAD</name>
        <dbReference type="ChEBI" id="CHEBI:57692"/>
    </cofactor>
</comment>
<evidence type="ECO:0000256" key="3">
    <source>
        <dbReference type="PIRSR" id="PIRSR000137-2"/>
    </source>
</evidence>